<protein>
    <recommendedName>
        <fullName evidence="12">Disease resistance protein</fullName>
    </recommendedName>
</protein>
<dbReference type="GO" id="GO:0006952">
    <property type="term" value="P:defense response"/>
    <property type="evidence" value="ECO:0007669"/>
    <property type="project" value="UniProtKB-KW"/>
</dbReference>
<dbReference type="Pfam" id="PF23559">
    <property type="entry name" value="WHD_DRP"/>
    <property type="match status" value="1"/>
</dbReference>
<dbReference type="InterPro" id="IPR041118">
    <property type="entry name" value="Rx_N"/>
</dbReference>
<dbReference type="SUPFAM" id="SSF52540">
    <property type="entry name" value="P-loop containing nucleoside triphosphate hydrolases"/>
    <property type="match status" value="1"/>
</dbReference>
<dbReference type="InterPro" id="IPR027417">
    <property type="entry name" value="P-loop_NTPase"/>
</dbReference>
<keyword evidence="5" id="KW-0067">ATP-binding</keyword>
<evidence type="ECO:0000259" key="9">
    <source>
        <dbReference type="Pfam" id="PF25019"/>
    </source>
</evidence>
<dbReference type="CDD" id="cd14798">
    <property type="entry name" value="RX-CC_like"/>
    <property type="match status" value="1"/>
</dbReference>
<dbReference type="GO" id="GO:0051707">
    <property type="term" value="P:response to other organism"/>
    <property type="evidence" value="ECO:0007669"/>
    <property type="project" value="UniProtKB-ARBA"/>
</dbReference>
<proteinExistence type="predicted"/>
<accession>A0A444WVK2</accession>
<gene>
    <name evidence="10" type="ORF">Ahy_Scaffold1g107359</name>
</gene>
<dbReference type="Proteomes" id="UP000289738">
    <property type="component" value="Unassembled WGS sequence"/>
</dbReference>
<dbReference type="InterPro" id="IPR032675">
    <property type="entry name" value="LRR_dom_sf"/>
</dbReference>
<dbReference type="STRING" id="3818.A0A444WVK2"/>
<dbReference type="Gene3D" id="3.80.10.10">
    <property type="entry name" value="Ribonuclease Inhibitor"/>
    <property type="match status" value="4"/>
</dbReference>
<evidence type="ECO:0000259" key="6">
    <source>
        <dbReference type="Pfam" id="PF00931"/>
    </source>
</evidence>
<dbReference type="AlphaFoldDB" id="A0A444WVK2"/>
<evidence type="ECO:0000313" key="11">
    <source>
        <dbReference type="Proteomes" id="UP000289738"/>
    </source>
</evidence>
<keyword evidence="3" id="KW-0547">Nucleotide-binding</keyword>
<evidence type="ECO:0008006" key="12">
    <source>
        <dbReference type="Google" id="ProtNLM"/>
    </source>
</evidence>
<dbReference type="PANTHER" id="PTHR36766">
    <property type="entry name" value="PLANT BROAD-SPECTRUM MILDEW RESISTANCE PROTEIN RPW8"/>
    <property type="match status" value="1"/>
</dbReference>
<feature type="domain" description="Disease resistance N-terminal" evidence="7">
    <location>
        <begin position="5"/>
        <end position="93"/>
    </location>
</feature>
<dbReference type="Gene3D" id="1.10.8.430">
    <property type="entry name" value="Helical domain of apoptotic protease-activating factors"/>
    <property type="match status" value="1"/>
</dbReference>
<dbReference type="FunFam" id="1.10.10.10:FF:000322">
    <property type="entry name" value="Probable disease resistance protein At1g63360"/>
    <property type="match status" value="1"/>
</dbReference>
<dbReference type="Gene3D" id="3.40.50.300">
    <property type="entry name" value="P-loop containing nucleotide triphosphate hydrolases"/>
    <property type="match status" value="1"/>
</dbReference>
<dbReference type="InterPro" id="IPR038005">
    <property type="entry name" value="RX-like_CC"/>
</dbReference>
<evidence type="ECO:0000259" key="8">
    <source>
        <dbReference type="Pfam" id="PF23559"/>
    </source>
</evidence>
<evidence type="ECO:0000256" key="3">
    <source>
        <dbReference type="ARBA" id="ARBA00022741"/>
    </source>
</evidence>
<keyword evidence="2" id="KW-0677">Repeat</keyword>
<sequence length="1151" mass="130446">MAEAVVTVLLENLSSLFQKELGSIIGVDEELKKLSSTFTAIRAVLADAEMKQFTDLAIKDWLRKVQDAALLLDDILDEFSTHDLQNQNQQQKGGWFNKIHASCHSSFGLKNAMFRRRMANKMKRMRETLQNIAEERKMFHLCERIATTDKKAELMEWRQTSSVITQPEIYGREEDKERVVQALIQTCDTERAAVHTIVGLGGLGKTTLAQLVFNDDRITMHFDLKIWVCVSEDFSLKRMIKAILDSASVSVSGNLDIDPLQKKLQQALQGKRYLLVLDDIWSEDQEKWDRLKNSLVACGSKVGSSVLVTTRLTKVASIMGTLPPHDLSFLSDEDCWSLFKQRAFGLDEGENVELVAIGKEIVKKCKGLPLAAKSLGGLLRFKREEREWLYVKDNEIWNLPQDENSILPALRLSYLNLPLKSRQCFSFCAIFPKDAEIEKDELVHLWMANGFVSSEGTMAVEDVAEEIISELCWASFFQDIEKDDLGKVRGFKIHDLLHDLAQYVMGDLCCIVNDEMPIEHPKRIRHLTMGPCARNQIISACTFRSLRTFHFRQTNCALASTKILGPLESLRAFDLGYANVLNMLHLPLITPFNHLRYLNLRGTSIQTLPESTSSLCNLQVLNLSYCQSLRRLPRHLKYLKALRHLYLRGCRSLVYMPNEIGQLNSLRTLNIYIVGKKKGLRLDELAQLCLRGELHIKNLERVTNAADAKEANLMGKQLDVLKLSWGRNEQSKLLQNVDQILEALEPHPKLIDLGVGGYQGMYFPQWMGNPHLKNLCSIKLVDCWYSQQLPLLGRLPSLKILAICCMHNLRYVDDESYDGGVARGFQSLMCLELCCMPNLEGLSKEEGGDMFPGLSKMNVIACPRLTFPALPSVRKLCIAKGRRRSGHDLFSREILLSQCPSTTRSPNQVQMDSIHSLSCLEILEIHDDQELASFPKGTLQGLCRLRQLHIHHQSKMEVLPLELANNAALQELHIIGCHNLESLTDQVLTGLQSLQKLKIFKCDKFKGLSTGFQSLSSLKDLIISFCPQMVALAEDLQHMPPMLQSITLHELKNLECLPYCWGSTMTLQSLYIACCPKLKSLPISVGWFNGLNSLTVVHCPSIQKQFEKETGKDWKWIKHIPNVDLGENCWVIPTIAASYPDLTFSNWEGCY</sequence>
<evidence type="ECO:0000256" key="5">
    <source>
        <dbReference type="ARBA" id="ARBA00022840"/>
    </source>
</evidence>
<organism evidence="10 11">
    <name type="scientific">Arachis hypogaea</name>
    <name type="common">Peanut</name>
    <dbReference type="NCBI Taxonomy" id="3818"/>
    <lineage>
        <taxon>Eukaryota</taxon>
        <taxon>Viridiplantae</taxon>
        <taxon>Streptophyta</taxon>
        <taxon>Embryophyta</taxon>
        <taxon>Tracheophyta</taxon>
        <taxon>Spermatophyta</taxon>
        <taxon>Magnoliopsida</taxon>
        <taxon>eudicotyledons</taxon>
        <taxon>Gunneridae</taxon>
        <taxon>Pentapetalae</taxon>
        <taxon>rosids</taxon>
        <taxon>fabids</taxon>
        <taxon>Fabales</taxon>
        <taxon>Fabaceae</taxon>
        <taxon>Papilionoideae</taxon>
        <taxon>50 kb inversion clade</taxon>
        <taxon>dalbergioids sensu lato</taxon>
        <taxon>Dalbergieae</taxon>
        <taxon>Pterocarpus clade</taxon>
        <taxon>Arachis</taxon>
    </lineage>
</organism>
<dbReference type="InterPro" id="IPR056789">
    <property type="entry name" value="LRR_R13L1-DRL21"/>
</dbReference>
<dbReference type="Pfam" id="PF00931">
    <property type="entry name" value="NB-ARC"/>
    <property type="match status" value="1"/>
</dbReference>
<evidence type="ECO:0000256" key="2">
    <source>
        <dbReference type="ARBA" id="ARBA00022737"/>
    </source>
</evidence>
<dbReference type="Pfam" id="PF13855">
    <property type="entry name" value="LRR_8"/>
    <property type="match status" value="1"/>
</dbReference>
<dbReference type="Gene3D" id="1.10.10.10">
    <property type="entry name" value="Winged helix-like DNA-binding domain superfamily/Winged helix DNA-binding domain"/>
    <property type="match status" value="1"/>
</dbReference>
<dbReference type="PRINTS" id="PR00364">
    <property type="entry name" value="DISEASERSIST"/>
</dbReference>
<name>A0A444WVK2_ARAHY</name>
<dbReference type="Pfam" id="PF18052">
    <property type="entry name" value="Rx_N"/>
    <property type="match status" value="1"/>
</dbReference>
<dbReference type="InterPro" id="IPR042197">
    <property type="entry name" value="Apaf_helical"/>
</dbReference>
<dbReference type="InterPro" id="IPR058922">
    <property type="entry name" value="WHD_DRP"/>
</dbReference>
<dbReference type="Gene3D" id="1.20.5.4130">
    <property type="match status" value="1"/>
</dbReference>
<dbReference type="Pfam" id="PF25019">
    <property type="entry name" value="LRR_R13L1-DRL21"/>
    <property type="match status" value="1"/>
</dbReference>
<dbReference type="EMBL" id="SDMP01000021">
    <property type="protein sequence ID" value="RYQ81430.1"/>
    <property type="molecule type" value="Genomic_DNA"/>
</dbReference>
<reference evidence="10 11" key="1">
    <citation type="submission" date="2019-01" db="EMBL/GenBank/DDBJ databases">
        <title>Sequencing of cultivated peanut Arachis hypogaea provides insights into genome evolution and oil improvement.</title>
        <authorList>
            <person name="Chen X."/>
        </authorList>
    </citation>
    <scope>NUCLEOTIDE SEQUENCE [LARGE SCALE GENOMIC DNA]</scope>
    <source>
        <strain evidence="11">cv. Fuhuasheng</strain>
        <tissue evidence="10">Leaves</tissue>
    </source>
</reference>
<evidence type="ECO:0000256" key="1">
    <source>
        <dbReference type="ARBA" id="ARBA00022614"/>
    </source>
</evidence>
<dbReference type="InterPro" id="IPR036388">
    <property type="entry name" value="WH-like_DNA-bd_sf"/>
</dbReference>
<dbReference type="PANTHER" id="PTHR36766:SF42">
    <property type="entry name" value="NB-ARC DOMAIN DISEASE RESISTANCE PROTEIN"/>
    <property type="match status" value="1"/>
</dbReference>
<dbReference type="GO" id="GO:0043531">
    <property type="term" value="F:ADP binding"/>
    <property type="evidence" value="ECO:0007669"/>
    <property type="project" value="InterPro"/>
</dbReference>
<dbReference type="GO" id="GO:0005524">
    <property type="term" value="F:ATP binding"/>
    <property type="evidence" value="ECO:0007669"/>
    <property type="project" value="UniProtKB-KW"/>
</dbReference>
<dbReference type="InterPro" id="IPR002182">
    <property type="entry name" value="NB-ARC"/>
</dbReference>
<evidence type="ECO:0000313" key="10">
    <source>
        <dbReference type="EMBL" id="RYQ81430.1"/>
    </source>
</evidence>
<keyword evidence="11" id="KW-1185">Reference proteome</keyword>
<feature type="domain" description="Disease resistance protein winged helix" evidence="8">
    <location>
        <begin position="430"/>
        <end position="501"/>
    </location>
</feature>
<dbReference type="FunFam" id="3.40.50.300:FF:001091">
    <property type="entry name" value="Probable disease resistance protein At1g61300"/>
    <property type="match status" value="1"/>
</dbReference>
<evidence type="ECO:0000256" key="4">
    <source>
        <dbReference type="ARBA" id="ARBA00022821"/>
    </source>
</evidence>
<keyword evidence="4" id="KW-0611">Plant defense</keyword>
<feature type="domain" description="NB-ARC" evidence="6">
    <location>
        <begin position="173"/>
        <end position="344"/>
    </location>
</feature>
<comment type="caution">
    <text evidence="10">The sequence shown here is derived from an EMBL/GenBank/DDBJ whole genome shotgun (WGS) entry which is preliminary data.</text>
</comment>
<keyword evidence="1" id="KW-0433">Leucine-rich repeat</keyword>
<feature type="domain" description="R13L1/DRL21-like LRR repeat region" evidence="9">
    <location>
        <begin position="682"/>
        <end position="806"/>
    </location>
</feature>
<dbReference type="SUPFAM" id="SSF52047">
    <property type="entry name" value="RNI-like"/>
    <property type="match status" value="1"/>
</dbReference>
<dbReference type="InterPro" id="IPR001611">
    <property type="entry name" value="Leu-rich_rpt"/>
</dbReference>
<dbReference type="SUPFAM" id="SSF52058">
    <property type="entry name" value="L domain-like"/>
    <property type="match status" value="1"/>
</dbReference>
<evidence type="ECO:0000259" key="7">
    <source>
        <dbReference type="Pfam" id="PF18052"/>
    </source>
</evidence>